<evidence type="ECO:0000256" key="1">
    <source>
        <dbReference type="ARBA" id="ARBA00006479"/>
    </source>
</evidence>
<dbReference type="CDD" id="cd23763">
    <property type="entry name" value="ASKHA_ATPase_ROK"/>
    <property type="match status" value="1"/>
</dbReference>
<dbReference type="SUPFAM" id="SSF53067">
    <property type="entry name" value="Actin-like ATPase domain"/>
    <property type="match status" value="1"/>
</dbReference>
<name>A0A9D9D8G0_9BACL</name>
<dbReference type="InterPro" id="IPR000600">
    <property type="entry name" value="ROK"/>
</dbReference>
<organism evidence="2 3">
    <name type="scientific">Candidatus Scatoplasma merdavium</name>
    <dbReference type="NCBI Taxonomy" id="2840932"/>
    <lineage>
        <taxon>Bacteria</taxon>
        <taxon>Bacillati</taxon>
        <taxon>Bacillota</taxon>
        <taxon>Bacilli</taxon>
        <taxon>Bacillales</taxon>
        <taxon>Candidatus Scatoplasma</taxon>
    </lineage>
</organism>
<dbReference type="Pfam" id="PF00480">
    <property type="entry name" value="ROK"/>
    <property type="match status" value="1"/>
</dbReference>
<sequence>MKKVIAIDLGATNLRVALVDEQLTIIKCVREKSVHKDEDALYEQIKRMIEEILANVSDADSITSIGISAAGFVHENEIKFSPNLEIGKFDLCDRLEEDFPNMKAHMANDANCSALVEALYGAGKNYETPIFITISSGIGVGVVNHKHLINLPLECGHFYVNYKNTVGQTNIRFYELEQICSGNGIVNLCKINNLEVENAEEFFKLVLARDKQARKIYDDWLQIMGSFISNLQVTFNSDAIVLSGGVMKSKVVFYNDLLSVSNAFVAPFPVRKIKFVNAQFDQDTGIIGGAAIALNEED</sequence>
<dbReference type="EMBL" id="JADING010000071">
    <property type="protein sequence ID" value="MBO8414347.1"/>
    <property type="molecule type" value="Genomic_DNA"/>
</dbReference>
<evidence type="ECO:0000313" key="2">
    <source>
        <dbReference type="EMBL" id="MBO8414347.1"/>
    </source>
</evidence>
<reference evidence="2" key="2">
    <citation type="journal article" date="2021" name="PeerJ">
        <title>Extensive microbial diversity within the chicken gut microbiome revealed by metagenomics and culture.</title>
        <authorList>
            <person name="Gilroy R."/>
            <person name="Ravi A."/>
            <person name="Getino M."/>
            <person name="Pursley I."/>
            <person name="Horton D.L."/>
            <person name="Alikhan N.F."/>
            <person name="Baker D."/>
            <person name="Gharbi K."/>
            <person name="Hall N."/>
            <person name="Watson M."/>
            <person name="Adriaenssens E.M."/>
            <person name="Foster-Nyarko E."/>
            <person name="Jarju S."/>
            <person name="Secka A."/>
            <person name="Antonio M."/>
            <person name="Oren A."/>
            <person name="Chaudhuri R.R."/>
            <person name="La Ragione R."/>
            <person name="Hildebrand F."/>
            <person name="Pallen M.J."/>
        </authorList>
    </citation>
    <scope>NUCLEOTIDE SEQUENCE</scope>
    <source>
        <strain evidence="2">1748</strain>
    </source>
</reference>
<dbReference type="Gene3D" id="3.30.420.40">
    <property type="match status" value="2"/>
</dbReference>
<comment type="caution">
    <text evidence="2">The sequence shown here is derived from an EMBL/GenBank/DDBJ whole genome shotgun (WGS) entry which is preliminary data.</text>
</comment>
<reference evidence="2" key="1">
    <citation type="submission" date="2020-10" db="EMBL/GenBank/DDBJ databases">
        <authorList>
            <person name="Gilroy R."/>
        </authorList>
    </citation>
    <scope>NUCLEOTIDE SEQUENCE</scope>
    <source>
        <strain evidence="2">1748</strain>
    </source>
</reference>
<comment type="similarity">
    <text evidence="1">Belongs to the ROK (NagC/XylR) family.</text>
</comment>
<protein>
    <submittedName>
        <fullName evidence="2">ROK family protein</fullName>
    </submittedName>
</protein>
<accession>A0A9D9D8G0</accession>
<dbReference type="AlphaFoldDB" id="A0A9D9D8G0"/>
<gene>
    <name evidence="2" type="ORF">IAC78_02585</name>
</gene>
<proteinExistence type="inferred from homology"/>
<dbReference type="InterPro" id="IPR043129">
    <property type="entry name" value="ATPase_NBD"/>
</dbReference>
<evidence type="ECO:0000313" key="3">
    <source>
        <dbReference type="Proteomes" id="UP000823629"/>
    </source>
</evidence>
<dbReference type="Proteomes" id="UP000823629">
    <property type="component" value="Unassembled WGS sequence"/>
</dbReference>
<dbReference type="PANTHER" id="PTHR18964">
    <property type="entry name" value="ROK (REPRESSOR, ORF, KINASE) FAMILY"/>
    <property type="match status" value="1"/>
</dbReference>
<dbReference type="PANTHER" id="PTHR18964:SF149">
    <property type="entry name" value="BIFUNCTIONAL UDP-N-ACETYLGLUCOSAMINE 2-EPIMERASE_N-ACETYLMANNOSAMINE KINASE"/>
    <property type="match status" value="1"/>
</dbReference>